<evidence type="ECO:0000313" key="3">
    <source>
        <dbReference type="Proteomes" id="UP001248822"/>
    </source>
</evidence>
<organism evidence="2 3">
    <name type="scientific">Pseudenterobacter timonensis</name>
    <dbReference type="NCBI Taxonomy" id="1755099"/>
    <lineage>
        <taxon>Bacteria</taxon>
        <taxon>Pseudomonadati</taxon>
        <taxon>Pseudomonadota</taxon>
        <taxon>Gammaproteobacteria</taxon>
        <taxon>Enterobacterales</taxon>
        <taxon>Enterobacteriaceae</taxon>
        <taxon>Pseudenterobacter</taxon>
    </lineage>
</organism>
<dbReference type="EMBL" id="JAQGEC010000013">
    <property type="protein sequence ID" value="MDR9891509.1"/>
    <property type="molecule type" value="Genomic_DNA"/>
</dbReference>
<dbReference type="InterPro" id="IPR037125">
    <property type="entry name" value="YajI-like_sf"/>
</dbReference>
<comment type="caution">
    <text evidence="2">The sequence shown here is derived from an EMBL/GenBank/DDBJ whole genome shotgun (WGS) entry which is preliminary data.</text>
</comment>
<gene>
    <name evidence="2" type="ORF">O7047_14895</name>
</gene>
<reference evidence="2" key="1">
    <citation type="submission" date="2022-12" db="EMBL/GenBank/DDBJ databases">
        <title>NDM-1 containing novel ST 2018 Pseudenterobacter timonensis.</title>
        <authorList>
            <person name="Halder G."/>
            <person name="Mandal S."/>
            <person name="Dutta S."/>
        </authorList>
    </citation>
    <scope>NUCLEOTIDE SEQUENCE</scope>
    <source>
        <strain evidence="2">CNCI147</strain>
    </source>
</reference>
<keyword evidence="1" id="KW-0175">Coiled coil</keyword>
<evidence type="ECO:0000313" key="2">
    <source>
        <dbReference type="EMBL" id="MDR9891509.1"/>
    </source>
</evidence>
<dbReference type="Gene3D" id="2.60.40.1620">
    <property type="entry name" value="Lipoprotein YajI-like"/>
    <property type="match status" value="1"/>
</dbReference>
<dbReference type="AlphaFoldDB" id="A0AAE4DQ67"/>
<proteinExistence type="predicted"/>
<dbReference type="Proteomes" id="UP001248822">
    <property type="component" value="Unassembled WGS sequence"/>
</dbReference>
<dbReference type="RefSeq" id="WP_310826707.1">
    <property type="nucleotide sequence ID" value="NZ_JAQGEC010000013.1"/>
</dbReference>
<dbReference type="PROSITE" id="PS51257">
    <property type="entry name" value="PROKAR_LIPOPROTEIN"/>
    <property type="match status" value="1"/>
</dbReference>
<name>A0AAE4DQ67_9ENTR</name>
<accession>A0AAE4DQ67</accession>
<evidence type="ECO:0000256" key="1">
    <source>
        <dbReference type="SAM" id="Coils"/>
    </source>
</evidence>
<feature type="coiled-coil region" evidence="1">
    <location>
        <begin position="26"/>
        <end position="53"/>
    </location>
</feature>
<sequence>MNHKKKVGALVIMLGVMLAGCDTRQNAEVSAKLEEMQKEQKSQIKRLADVEEQQKQIVLNQETIAKALQKIDKKQMSLEYTEFDPTRTRYFILNNVSLALAGKMVSITPTEGGSVVRLSLVNLLSVPVSNIGFHVTWGGAKPANGQEEARWQQLLFSHDMNSDLLLLPGQWQDVNLTLKGISPNNLRYIKMSIDMEKIGLDHEFSPKEGKQKTRDATRK</sequence>
<protein>
    <submittedName>
        <fullName evidence="2">DUF3251 domain-containing protein</fullName>
    </submittedName>
</protein>